<gene>
    <name evidence="2" type="ORF">EGH82_17940</name>
</gene>
<feature type="compositionally biased region" description="Low complexity" evidence="1">
    <location>
        <begin position="59"/>
        <end position="69"/>
    </location>
</feature>
<comment type="caution">
    <text evidence="2">The sequence shown here is derived from an EMBL/GenBank/DDBJ whole genome shotgun (WGS) entry which is preliminary data.</text>
</comment>
<dbReference type="Pfam" id="PF17963">
    <property type="entry name" value="Big_9"/>
    <property type="match status" value="1"/>
</dbReference>
<name>A0A3N3DVL8_9VIBR</name>
<dbReference type="Gene3D" id="2.60.40.2810">
    <property type="match status" value="1"/>
</dbReference>
<evidence type="ECO:0000313" key="2">
    <source>
        <dbReference type="EMBL" id="ROV58533.1"/>
    </source>
</evidence>
<protein>
    <recommendedName>
        <fullName evidence="4">RTX toxins and related Ca2+-binding proteins</fullName>
    </recommendedName>
</protein>
<feature type="compositionally biased region" description="Polar residues" evidence="1">
    <location>
        <begin position="73"/>
        <end position="82"/>
    </location>
</feature>
<evidence type="ECO:0000313" key="3">
    <source>
        <dbReference type="Proteomes" id="UP000278792"/>
    </source>
</evidence>
<evidence type="ECO:0008006" key="4">
    <source>
        <dbReference type="Google" id="ProtNLM"/>
    </source>
</evidence>
<dbReference type="EMBL" id="RKIK01000073">
    <property type="protein sequence ID" value="ROV58533.1"/>
    <property type="molecule type" value="Genomic_DNA"/>
</dbReference>
<dbReference type="AlphaFoldDB" id="A0A3N3DVL8"/>
<dbReference type="Proteomes" id="UP000278792">
    <property type="component" value="Unassembled WGS sequence"/>
</dbReference>
<reference evidence="2 3" key="1">
    <citation type="submission" date="2018-11" db="EMBL/GenBank/DDBJ databases">
        <title>Vibrio ponticus strain CAIM 1751 pathogenic for the snapper Lutjanus guttatus.</title>
        <authorList>
            <person name="Soto-Rodriguez S."/>
            <person name="Lozano-Olvera R."/>
            <person name="Gomez-Gil B."/>
        </authorList>
    </citation>
    <scope>NUCLEOTIDE SEQUENCE [LARGE SCALE GENOMIC DNA]</scope>
    <source>
        <strain evidence="2 3">CAIM 1751</strain>
    </source>
</reference>
<sequence length="1039" mass="109790">MNEGEVPLPGELIITNSRNSSINAESVEIFQQTQDQVLDITQDVNDILTAIEQGEDPTALDPDLAPAAGGAQGSSIGLSGTVSRDGAETQPQTLFLTEASGTLNLSTTQSLGLLSVLSLPAAPLPTVPTLPPTAVDDPQPFALIRGNMTLTNSGSVGWDDVTLFAEFDGQAVKVVEDYLDRLGVHGTDIPGGPYKQVQYDRESQQSETLSIKFGKAATQGQVAITNLFADERRVSDDDKPNNEVGVWVAYLNGTVAGSGAFEAGVSDKQIVVLDTNGNAFDEVVFYASEYSSGGHSSIDNDSSDYFVAGIEVSSEGYYATNANQVLRIPITEILSNDSDPEGTALTVSRVEVDPSVGRVEIVGDYIEFTPSSGIAGAGEIAYQVVDGDGEVASANIAILVNATVEPARIASLKLQADSVYEGESLVYAVQLDKPTIAESKYHYSFELLNGTDNEDINLEQVSFTNGVTIDSTGVLLVPLGVDRFDIVLPTRLDTVADSGEIVALNIASPLGGDLQTAEGTILDRVEPLIDVSHELIQGDITLDATDTRSWNSANIEVSFAGDPARLAMNSVTGRLGILNGAPEGGPRKQIQFDRESGESEKLAIQLDAPATSGSFLVSKLFDAEGNGDANHEAGTWVVKLNGESVASGQFDGGVNPGGGRTLFTIDTQGLAFDQVIFSATEYSGWINGAIDNDSSDYYLEGLKVSATHQFAIQETLSGTQPSYLTIPASHLFSRIGGSSDAGYQIVSASLTHLPAGLVSIDANGNIVFEAEHGFIGETNVEFAVLQPDGVVRHGYLEISVVERVANSSVETIIAVQDVVGEGDEVHFKVNLDKVTLDQAVFDVVLKQITSDGTGETDIVARLADARFSNGVTASATGQIHVPESVGEFEVSLPSDISTGSDGVRAVSLSIAGKQSSVDIFDTLHTATLLNDILQGDDGADLFQWVDQPWESTNRFSVSKFEVGTDKLDLSDILEDNLSLDEALAAINLVKSADNESVNLEVATKSADTIAIDIESDPMTSFDTLSGETLLKSVLFNLPD</sequence>
<feature type="region of interest" description="Disordered" evidence="1">
    <location>
        <begin position="56"/>
        <end position="85"/>
    </location>
</feature>
<evidence type="ECO:0000256" key="1">
    <source>
        <dbReference type="SAM" id="MobiDB-lite"/>
    </source>
</evidence>
<accession>A0A3N3DVL8</accession>
<organism evidence="2 3">
    <name type="scientific">Vibrio ponticus</name>
    <dbReference type="NCBI Taxonomy" id="265668"/>
    <lineage>
        <taxon>Bacteria</taxon>
        <taxon>Pseudomonadati</taxon>
        <taxon>Pseudomonadota</taxon>
        <taxon>Gammaproteobacteria</taxon>
        <taxon>Vibrionales</taxon>
        <taxon>Vibrionaceae</taxon>
        <taxon>Vibrio</taxon>
    </lineage>
</organism>
<proteinExistence type="predicted"/>